<feature type="compositionally biased region" description="Low complexity" evidence="3">
    <location>
        <begin position="409"/>
        <end position="420"/>
    </location>
</feature>
<feature type="region of interest" description="Disordered" evidence="3">
    <location>
        <begin position="342"/>
        <end position="370"/>
    </location>
</feature>
<comment type="caution">
    <text evidence="4">The sequence shown here is derived from an EMBL/GenBank/DDBJ whole genome shotgun (WGS) entry which is preliminary data.</text>
</comment>
<evidence type="ECO:0000313" key="4">
    <source>
        <dbReference type="EMBL" id="KAG8459497.1"/>
    </source>
</evidence>
<dbReference type="PANTHER" id="PTHR11242:SF0">
    <property type="entry name" value="TPR_REGION DOMAIN-CONTAINING PROTEIN"/>
    <property type="match status" value="1"/>
</dbReference>
<evidence type="ECO:0000256" key="3">
    <source>
        <dbReference type="SAM" id="MobiDB-lite"/>
    </source>
</evidence>
<feature type="region of interest" description="Disordered" evidence="3">
    <location>
        <begin position="1"/>
        <end position="20"/>
    </location>
</feature>
<dbReference type="OrthoDB" id="408303at2759"/>
<keyword evidence="1" id="KW-0677">Repeat</keyword>
<sequence>MAALDVDGAPSGRGSGSGAHTLEQRLRASFHRARNVPRDKELHESFAFFKACDRELSRPAREPWPLVVDVAGGHGMLAALALIYGKASRAVVIDPHRPHNADGLLCAWAPFLAAAADGADAFREGREAGAVSSARGVPPRLAPGVAPEVARMGAPAALSPAGPRALGIDGCGSSPARRAPGAGERGATAASPVRGAPEYVQEDLRTALPRLLAAERGRVLVLSCHACAYLTEQIVDACGARQPRPADFCVMPCCQRAGPALKRASKELGVELGVAMDFVLLGKCMQLGFECSVRLISKSISPMNRLIVGRTRGSENGRAHGRNTHVRGGQVIAVERAAAAGAANAKADRPAPQEDEGGAHVGCDDDSSPSCARSAPDALWASFVQRAADARAGVDDAQPSFAESDAGLADARAASPQARAHGAEWPSAMSPADSAHALRMSRAYARAHARGGTLAQVERVRPNDQTEPPAEPPAAAPADNERASAEPKLWADEEDEFAELCARVTRSYIFEERCAHAVRCKEAGNALLNEGEFEEASAKYEDGLVHVDFDDFQRAELLDEHRALLQRARLPLLLNSVLCALRMNPAEQPTRPVTAEARCAEALAIEPHNAKARFRRAQLHARAGEDERALALLEALCAAHPAERAFRAELHAHAERMRHARKASDAFWAKALKRQAAHADAGGGGGAPAEQAARDADEEPCLTSGRGPLSARERAGHAAADAAALPLSGPLVPLLAALRGVSLIGSTLWGWCAQLVWAESARGVATAAAATHGAGSKRDD</sequence>
<dbReference type="InterPro" id="IPR039663">
    <property type="entry name" value="AIP/AIPL1/TTC9"/>
</dbReference>
<keyword evidence="5" id="KW-1185">Reference proteome</keyword>
<dbReference type="SUPFAM" id="SSF48452">
    <property type="entry name" value="TPR-like"/>
    <property type="match status" value="1"/>
</dbReference>
<dbReference type="Proteomes" id="UP000751190">
    <property type="component" value="Unassembled WGS sequence"/>
</dbReference>
<dbReference type="AlphaFoldDB" id="A0A8J5XEU7"/>
<evidence type="ECO:0000313" key="5">
    <source>
        <dbReference type="Proteomes" id="UP000751190"/>
    </source>
</evidence>
<protein>
    <submittedName>
        <fullName evidence="4">Uncharacterized protein</fullName>
    </submittedName>
</protein>
<proteinExistence type="predicted"/>
<keyword evidence="2" id="KW-0802">TPR repeat</keyword>
<dbReference type="Pfam" id="PF14559">
    <property type="entry name" value="TPR_19"/>
    <property type="match status" value="1"/>
</dbReference>
<name>A0A8J5XEU7_DIALT</name>
<accession>A0A8J5XEU7</accession>
<feature type="region of interest" description="Disordered" evidence="3">
    <location>
        <begin position="451"/>
        <end position="486"/>
    </location>
</feature>
<gene>
    <name evidence="4" type="ORF">KFE25_012832</name>
</gene>
<feature type="region of interest" description="Disordered" evidence="3">
    <location>
        <begin position="679"/>
        <end position="714"/>
    </location>
</feature>
<evidence type="ECO:0000256" key="2">
    <source>
        <dbReference type="ARBA" id="ARBA00022803"/>
    </source>
</evidence>
<reference evidence="4" key="1">
    <citation type="submission" date="2021-05" db="EMBL/GenBank/DDBJ databases">
        <title>The genome of the haptophyte Pavlova lutheri (Diacronema luteri, Pavlovales) - a model for lipid biosynthesis in eukaryotic algae.</title>
        <authorList>
            <person name="Hulatt C.J."/>
            <person name="Posewitz M.C."/>
        </authorList>
    </citation>
    <scope>NUCLEOTIDE SEQUENCE</scope>
    <source>
        <strain evidence="4">NIVA-4/92</strain>
    </source>
</reference>
<dbReference type="Gene3D" id="1.25.40.10">
    <property type="entry name" value="Tetratricopeptide repeat domain"/>
    <property type="match status" value="1"/>
</dbReference>
<dbReference type="InterPro" id="IPR011990">
    <property type="entry name" value="TPR-like_helical_dom_sf"/>
</dbReference>
<evidence type="ECO:0000256" key="1">
    <source>
        <dbReference type="ARBA" id="ARBA00022737"/>
    </source>
</evidence>
<organism evidence="4 5">
    <name type="scientific">Diacronema lutheri</name>
    <name type="common">Unicellular marine alga</name>
    <name type="synonym">Monochrysis lutheri</name>
    <dbReference type="NCBI Taxonomy" id="2081491"/>
    <lineage>
        <taxon>Eukaryota</taxon>
        <taxon>Haptista</taxon>
        <taxon>Haptophyta</taxon>
        <taxon>Pavlovophyceae</taxon>
        <taxon>Pavlovales</taxon>
        <taxon>Pavlovaceae</taxon>
        <taxon>Diacronema</taxon>
    </lineage>
</organism>
<dbReference type="EMBL" id="JAGTXO010000040">
    <property type="protein sequence ID" value="KAG8459497.1"/>
    <property type="molecule type" value="Genomic_DNA"/>
</dbReference>
<dbReference type="PANTHER" id="PTHR11242">
    <property type="entry name" value="ARYL HYDROCARBON RECEPTOR INTERACTING PROTEIN RELATED"/>
    <property type="match status" value="1"/>
</dbReference>
<feature type="region of interest" description="Disordered" evidence="3">
    <location>
        <begin position="405"/>
        <end position="434"/>
    </location>
</feature>